<dbReference type="AlphaFoldDB" id="A0A101LXU4"/>
<dbReference type="EMBL" id="LKAM01000007">
    <property type="protein sequence ID" value="KUM47319.1"/>
    <property type="molecule type" value="Genomic_DNA"/>
</dbReference>
<name>A0A101LXU4_PICGL</name>
<sequence length="132" mass="15045">MKDDLEGEPGFRGYKTRSNGHLSGLCTSTLSHPSCTDKHREMYIHACTERHREMYMPHLPQSIDPGTYDSLANTSKLAGLVPRDGLPLFENEKRYQLCYHSLGKLAIKHTQRPFQLLLPAYIQQALIPKHQA</sequence>
<reference evidence="1" key="1">
    <citation type="journal article" date="2015" name="Genome Biol. Evol.">
        <title>Organellar Genomes of White Spruce (Picea glauca): Assembly and Annotation.</title>
        <authorList>
            <person name="Jackman S.D."/>
            <person name="Warren R.L."/>
            <person name="Gibb E.A."/>
            <person name="Vandervalk B.P."/>
            <person name="Mohamadi H."/>
            <person name="Chu J."/>
            <person name="Raymond A."/>
            <person name="Pleasance S."/>
            <person name="Coope R."/>
            <person name="Wildung M.R."/>
            <person name="Ritland C.E."/>
            <person name="Bousquet J."/>
            <person name="Jones S.J."/>
            <person name="Bohlmann J."/>
            <person name="Birol I."/>
        </authorList>
    </citation>
    <scope>NUCLEOTIDE SEQUENCE [LARGE SCALE GENOMIC DNA]</scope>
    <source>
        <tissue evidence="1">Flushing bud</tissue>
    </source>
</reference>
<geneLocation type="mitochondrion" evidence="1"/>
<protein>
    <submittedName>
        <fullName evidence="1">Uncharacterized protein</fullName>
    </submittedName>
</protein>
<gene>
    <name evidence="1" type="ORF">ABT39_MTgene5504</name>
</gene>
<accession>A0A101LXU4</accession>
<proteinExistence type="predicted"/>
<keyword evidence="1" id="KW-0496">Mitochondrion</keyword>
<organism evidence="1">
    <name type="scientific">Picea glauca</name>
    <name type="common">White spruce</name>
    <name type="synonym">Pinus glauca</name>
    <dbReference type="NCBI Taxonomy" id="3330"/>
    <lineage>
        <taxon>Eukaryota</taxon>
        <taxon>Viridiplantae</taxon>
        <taxon>Streptophyta</taxon>
        <taxon>Embryophyta</taxon>
        <taxon>Tracheophyta</taxon>
        <taxon>Spermatophyta</taxon>
        <taxon>Pinopsida</taxon>
        <taxon>Pinidae</taxon>
        <taxon>Conifers I</taxon>
        <taxon>Pinales</taxon>
        <taxon>Pinaceae</taxon>
        <taxon>Picea</taxon>
    </lineage>
</organism>
<comment type="caution">
    <text evidence="1">The sequence shown here is derived from an EMBL/GenBank/DDBJ whole genome shotgun (WGS) entry which is preliminary data.</text>
</comment>
<evidence type="ECO:0000313" key="1">
    <source>
        <dbReference type="EMBL" id="KUM47319.1"/>
    </source>
</evidence>